<organism evidence="2">
    <name type="scientific">Loa loa</name>
    <name type="common">Eye worm</name>
    <name type="synonym">Filaria loa</name>
    <dbReference type="NCBI Taxonomy" id="7209"/>
    <lineage>
        <taxon>Eukaryota</taxon>
        <taxon>Metazoa</taxon>
        <taxon>Ecdysozoa</taxon>
        <taxon>Nematoda</taxon>
        <taxon>Chromadorea</taxon>
        <taxon>Rhabditida</taxon>
        <taxon>Spirurina</taxon>
        <taxon>Spiruromorpha</taxon>
        <taxon>Filarioidea</taxon>
        <taxon>Onchocercidae</taxon>
        <taxon>Loa</taxon>
    </lineage>
</organism>
<keyword evidence="1" id="KW-0472">Membrane</keyword>
<dbReference type="GeneID" id="9939945"/>
<dbReference type="RefSeq" id="XP_003138145.1">
    <property type="nucleotide sequence ID" value="XM_003138097.1"/>
</dbReference>
<feature type="transmembrane region" description="Helical" evidence="1">
    <location>
        <begin position="21"/>
        <end position="40"/>
    </location>
</feature>
<reference evidence="2" key="1">
    <citation type="submission" date="2012-04" db="EMBL/GenBank/DDBJ databases">
        <title>The Genome Sequence of Loa loa.</title>
        <authorList>
            <consortium name="The Broad Institute Genome Sequencing Platform"/>
            <consortium name="Broad Institute Genome Sequencing Center for Infectious Disease"/>
            <person name="Nutman T.B."/>
            <person name="Fink D.L."/>
            <person name="Russ C."/>
            <person name="Young S."/>
            <person name="Zeng Q."/>
            <person name="Gargeya S."/>
            <person name="Alvarado L."/>
            <person name="Berlin A."/>
            <person name="Chapman S.B."/>
            <person name="Chen Z."/>
            <person name="Freedman E."/>
            <person name="Gellesch M."/>
            <person name="Goldberg J."/>
            <person name="Griggs A."/>
            <person name="Gujja S."/>
            <person name="Heilman E.R."/>
            <person name="Heiman D."/>
            <person name="Howarth C."/>
            <person name="Mehta T."/>
            <person name="Neiman D."/>
            <person name="Pearson M."/>
            <person name="Roberts A."/>
            <person name="Saif S."/>
            <person name="Shea T."/>
            <person name="Shenoy N."/>
            <person name="Sisk P."/>
            <person name="Stolte C."/>
            <person name="Sykes S."/>
            <person name="White J."/>
            <person name="Yandava C."/>
            <person name="Haas B."/>
            <person name="Henn M.R."/>
            <person name="Nusbaum C."/>
            <person name="Birren B."/>
        </authorList>
    </citation>
    <scope>NUCLEOTIDE SEQUENCE [LARGE SCALE GENOMIC DNA]</scope>
</reference>
<evidence type="ECO:0000313" key="2">
    <source>
        <dbReference type="EMBL" id="EFO25926.1"/>
    </source>
</evidence>
<gene>
    <name evidence="2" type="ORF">LOAG_02560</name>
</gene>
<dbReference type="EMBL" id="JH712181">
    <property type="protein sequence ID" value="EFO25926.1"/>
    <property type="molecule type" value="Genomic_DNA"/>
</dbReference>
<proteinExistence type="predicted"/>
<dbReference type="OrthoDB" id="5831828at2759"/>
<keyword evidence="1" id="KW-0812">Transmembrane</keyword>
<dbReference type="AlphaFoldDB" id="A0A1S0U683"/>
<protein>
    <submittedName>
        <fullName evidence="2">Uncharacterized protein</fullName>
    </submittedName>
</protein>
<accession>A0A1S0U683</accession>
<dbReference type="CTD" id="9939945"/>
<evidence type="ECO:0000256" key="1">
    <source>
        <dbReference type="SAM" id="Phobius"/>
    </source>
</evidence>
<dbReference type="InParanoid" id="A0A1S0U683"/>
<dbReference type="KEGG" id="loa:LOAG_02560"/>
<sequence>MERDKSNNESYKLRSTESIRMSVLSLIVLIYLATVIQLRIREELQNVLQRFQEGFSDKTSLLAGTKNVLIEEYWNDIPIWDYRTEAQMTKLDSLIMLIELCRDVNETTAALNVLSQYVYFPITVIEGKPKRNNLLSRAVAARDIN</sequence>
<keyword evidence="1" id="KW-1133">Transmembrane helix</keyword>
<name>A0A1S0U683_LOALO</name>